<feature type="transmembrane region" description="Helical" evidence="8">
    <location>
        <begin position="303"/>
        <end position="322"/>
    </location>
</feature>
<feature type="transmembrane region" description="Helical" evidence="8">
    <location>
        <begin position="197"/>
        <end position="217"/>
    </location>
</feature>
<evidence type="ECO:0000259" key="9">
    <source>
        <dbReference type="Pfam" id="PF13231"/>
    </source>
</evidence>
<keyword evidence="11" id="KW-1185">Reference proteome</keyword>
<gene>
    <name evidence="10" type="ORF">M0G41_14210</name>
</gene>
<proteinExistence type="predicted"/>
<feature type="transmembrane region" description="Helical" evidence="8">
    <location>
        <begin position="77"/>
        <end position="98"/>
    </location>
</feature>
<evidence type="ECO:0000256" key="4">
    <source>
        <dbReference type="ARBA" id="ARBA00022679"/>
    </source>
</evidence>
<dbReference type="InterPro" id="IPR038731">
    <property type="entry name" value="RgtA/B/C-like"/>
</dbReference>
<name>A0ABT0GK87_9GAMM</name>
<comment type="caution">
    <text evidence="10">The sequence shown here is derived from an EMBL/GenBank/DDBJ whole genome shotgun (WGS) entry which is preliminary data.</text>
</comment>
<evidence type="ECO:0000256" key="1">
    <source>
        <dbReference type="ARBA" id="ARBA00004651"/>
    </source>
</evidence>
<dbReference type="EMBL" id="JALNMH010000012">
    <property type="protein sequence ID" value="MCK7594823.1"/>
    <property type="molecule type" value="Genomic_DNA"/>
</dbReference>
<evidence type="ECO:0000256" key="7">
    <source>
        <dbReference type="ARBA" id="ARBA00023136"/>
    </source>
</evidence>
<keyword evidence="5 8" id="KW-0812">Transmembrane</keyword>
<dbReference type="Pfam" id="PF13231">
    <property type="entry name" value="PMT_2"/>
    <property type="match status" value="1"/>
</dbReference>
<feature type="transmembrane region" description="Helical" evidence="8">
    <location>
        <begin position="156"/>
        <end position="185"/>
    </location>
</feature>
<keyword evidence="7 8" id="KW-0472">Membrane</keyword>
<feature type="transmembrane region" description="Helical" evidence="8">
    <location>
        <begin position="245"/>
        <end position="264"/>
    </location>
</feature>
<feature type="transmembrane region" description="Helical" evidence="8">
    <location>
        <begin position="271"/>
        <end position="291"/>
    </location>
</feature>
<keyword evidence="3" id="KW-0328">Glycosyltransferase</keyword>
<feature type="domain" description="Glycosyltransferase RgtA/B/C/D-like" evidence="9">
    <location>
        <begin position="56"/>
        <end position="213"/>
    </location>
</feature>
<dbReference type="InterPro" id="IPR050297">
    <property type="entry name" value="LipidA_mod_glycosyltrf_83"/>
</dbReference>
<comment type="subcellular location">
    <subcellularLocation>
        <location evidence="1">Cell membrane</location>
        <topology evidence="1">Multi-pass membrane protein</topology>
    </subcellularLocation>
</comment>
<dbReference type="PANTHER" id="PTHR33908">
    <property type="entry name" value="MANNOSYLTRANSFERASE YKCB-RELATED"/>
    <property type="match status" value="1"/>
</dbReference>
<evidence type="ECO:0000256" key="2">
    <source>
        <dbReference type="ARBA" id="ARBA00022475"/>
    </source>
</evidence>
<dbReference type="RefSeq" id="WP_248210475.1">
    <property type="nucleotide sequence ID" value="NZ_JALNMH010000012.1"/>
</dbReference>
<protein>
    <submittedName>
        <fullName evidence="10">Glycosyltransferase family 39 protein</fullName>
    </submittedName>
</protein>
<sequence length="615" mass="66183">MYPATGEGGIRGLPPTAIAVLALQALKLLLAWQLPLFGDEAFYWLESRHPAPAYDDVPGLTPWLIALSTALLGDAAMAIRLPGLLMSWATLWLLYRVAVREAGPETGWRVLLLASLPPMMGLSGVMMLPDVGINLAVLLCLYGAGLALRGDRFGPLWLAGGLLLGTLAHYRFVLPLAAAALAVLALPGLRGLLHGRVLASACLGLALGLAPVLWQMLAGDGQTLRFQFAERHAFDFQPHLLADPLLQAVVVSPLLYALLLWAGWRSRRATPTVAVFGAWGIALLVLIWLIGPWADSQRSRLHWPAPAYLALALPLGLAWTSLGARLRAWTLGLGALVCTLGAVYLTVVSFAASSLAGSRLYPDNFVGAGELAAALAPRLEQLPPGAPLAVDHFLLAAQLEQRYAAEGSPRPVFVLDHPHNFKHGRQRELSRMGRDARALDAVGASDGLVVIEPAALTLRDRPAWLWTFCLRHPHARWSDELWSDRGDQRLALFRLQAGTPGRCEPPVVGYIDLVEGARVRPGQTIGGWAIAGGSGVSGLRLRVSGAAPSVPEWPMSLPSLAGILGETGDPSMPDVGWQLRLPDSLPHGRFWLQLEARTDSRDWHPVIATPVERSD</sequence>
<keyword evidence="6 8" id="KW-1133">Transmembrane helix</keyword>
<keyword evidence="4" id="KW-0808">Transferase</keyword>
<feature type="transmembrane region" description="Helical" evidence="8">
    <location>
        <begin position="12"/>
        <end position="34"/>
    </location>
</feature>
<feature type="transmembrane region" description="Helical" evidence="8">
    <location>
        <begin position="329"/>
        <end position="352"/>
    </location>
</feature>
<reference evidence="10" key="1">
    <citation type="submission" date="2022-04" db="EMBL/GenBank/DDBJ databases">
        <title>Lysobacter sp. CAU 1642 isolated from sea sand.</title>
        <authorList>
            <person name="Kim W."/>
        </authorList>
    </citation>
    <scope>NUCLEOTIDE SEQUENCE</scope>
    <source>
        <strain evidence="10">CAU 1642</strain>
    </source>
</reference>
<evidence type="ECO:0000313" key="11">
    <source>
        <dbReference type="Proteomes" id="UP001431449"/>
    </source>
</evidence>
<evidence type="ECO:0000313" key="10">
    <source>
        <dbReference type="EMBL" id="MCK7594823.1"/>
    </source>
</evidence>
<evidence type="ECO:0000256" key="6">
    <source>
        <dbReference type="ARBA" id="ARBA00022989"/>
    </source>
</evidence>
<evidence type="ECO:0000256" key="5">
    <source>
        <dbReference type="ARBA" id="ARBA00022692"/>
    </source>
</evidence>
<keyword evidence="2" id="KW-1003">Cell membrane</keyword>
<accession>A0ABT0GK87</accession>
<evidence type="ECO:0000256" key="3">
    <source>
        <dbReference type="ARBA" id="ARBA00022676"/>
    </source>
</evidence>
<dbReference type="PANTHER" id="PTHR33908:SF11">
    <property type="entry name" value="MEMBRANE PROTEIN"/>
    <property type="match status" value="1"/>
</dbReference>
<evidence type="ECO:0000256" key="8">
    <source>
        <dbReference type="SAM" id="Phobius"/>
    </source>
</evidence>
<dbReference type="Proteomes" id="UP001431449">
    <property type="component" value="Unassembled WGS sequence"/>
</dbReference>
<organism evidence="10 11">
    <name type="scientific">Pseudomarimonas salicorniae</name>
    <dbReference type="NCBI Taxonomy" id="2933270"/>
    <lineage>
        <taxon>Bacteria</taxon>
        <taxon>Pseudomonadati</taxon>
        <taxon>Pseudomonadota</taxon>
        <taxon>Gammaproteobacteria</taxon>
        <taxon>Lysobacterales</taxon>
        <taxon>Lysobacteraceae</taxon>
        <taxon>Pseudomarimonas</taxon>
    </lineage>
</organism>